<accession>A0AAN8JG56</accession>
<evidence type="ECO:0000313" key="2">
    <source>
        <dbReference type="EMBL" id="KAK6176837.1"/>
    </source>
</evidence>
<name>A0AAN8JG56_PATCE</name>
<sequence>MSENGRELRSTAGARMKGIIKDILADSDNETENQSGEDSEPNKNGAIPQPGVLRDNVSRTILDHRPVGIYSMAALTYFDTNDVYIRFTYSFIQ</sequence>
<feature type="region of interest" description="Disordered" evidence="1">
    <location>
        <begin position="23"/>
        <end position="54"/>
    </location>
</feature>
<dbReference type="AlphaFoldDB" id="A0AAN8JG56"/>
<evidence type="ECO:0000313" key="3">
    <source>
        <dbReference type="Proteomes" id="UP001347796"/>
    </source>
</evidence>
<evidence type="ECO:0000256" key="1">
    <source>
        <dbReference type="SAM" id="MobiDB-lite"/>
    </source>
</evidence>
<dbReference type="EMBL" id="JAZGQO010000010">
    <property type="protein sequence ID" value="KAK6176837.1"/>
    <property type="molecule type" value="Genomic_DNA"/>
</dbReference>
<protein>
    <submittedName>
        <fullName evidence="2">Uncharacterized protein</fullName>
    </submittedName>
</protein>
<gene>
    <name evidence="2" type="ORF">SNE40_015063</name>
</gene>
<keyword evidence="3" id="KW-1185">Reference proteome</keyword>
<feature type="compositionally biased region" description="Acidic residues" evidence="1">
    <location>
        <begin position="25"/>
        <end position="39"/>
    </location>
</feature>
<reference evidence="2 3" key="1">
    <citation type="submission" date="2024-01" db="EMBL/GenBank/DDBJ databases">
        <title>The genome of the rayed Mediterranean limpet Patella caerulea (Linnaeus, 1758).</title>
        <authorList>
            <person name="Anh-Thu Weber A."/>
            <person name="Halstead-Nussloch G."/>
        </authorList>
    </citation>
    <scope>NUCLEOTIDE SEQUENCE [LARGE SCALE GENOMIC DNA]</scope>
    <source>
        <strain evidence="2">AATW-2023a</strain>
        <tissue evidence="2">Whole specimen</tissue>
    </source>
</reference>
<comment type="caution">
    <text evidence="2">The sequence shown here is derived from an EMBL/GenBank/DDBJ whole genome shotgun (WGS) entry which is preliminary data.</text>
</comment>
<dbReference type="Proteomes" id="UP001347796">
    <property type="component" value="Unassembled WGS sequence"/>
</dbReference>
<organism evidence="2 3">
    <name type="scientific">Patella caerulea</name>
    <name type="common">Rayed Mediterranean limpet</name>
    <dbReference type="NCBI Taxonomy" id="87958"/>
    <lineage>
        <taxon>Eukaryota</taxon>
        <taxon>Metazoa</taxon>
        <taxon>Spiralia</taxon>
        <taxon>Lophotrochozoa</taxon>
        <taxon>Mollusca</taxon>
        <taxon>Gastropoda</taxon>
        <taxon>Patellogastropoda</taxon>
        <taxon>Patelloidea</taxon>
        <taxon>Patellidae</taxon>
        <taxon>Patella</taxon>
    </lineage>
</organism>
<proteinExistence type="predicted"/>